<organism evidence="1 2">
    <name type="scientific">Comamonas aquatica DA1877</name>
    <dbReference type="NCBI Taxonomy" id="1457173"/>
    <lineage>
        <taxon>Bacteria</taxon>
        <taxon>Pseudomonadati</taxon>
        <taxon>Pseudomonadota</taxon>
        <taxon>Betaproteobacteria</taxon>
        <taxon>Burkholderiales</taxon>
        <taxon>Comamonadaceae</taxon>
        <taxon>Comamonas</taxon>
    </lineage>
</organism>
<accession>A0A014ML14</accession>
<dbReference type="EMBL" id="JBOK01000027">
    <property type="protein sequence ID" value="EXU78789.1"/>
    <property type="molecule type" value="Genomic_DNA"/>
</dbReference>
<dbReference type="PATRIC" id="fig|1457173.3.peg.3379"/>
<evidence type="ECO:0000313" key="2">
    <source>
        <dbReference type="Proteomes" id="UP000020766"/>
    </source>
</evidence>
<dbReference type="Proteomes" id="UP000020766">
    <property type="component" value="Unassembled WGS sequence"/>
</dbReference>
<keyword evidence="2" id="KW-1185">Reference proteome</keyword>
<protein>
    <submittedName>
        <fullName evidence="1">Uncharacterized protein</fullName>
    </submittedName>
</protein>
<dbReference type="RefSeq" id="WP_051519676.1">
    <property type="nucleotide sequence ID" value="NZ_JBOK01000027.1"/>
</dbReference>
<reference evidence="1 2" key="1">
    <citation type="submission" date="2014-01" db="EMBL/GenBank/DDBJ databases">
        <title>Interspecies Systems Biology Uncovers Metabolites Affecting C. elegans Gene Expression and Life History Traits.</title>
        <authorList>
            <person name="Watson E."/>
            <person name="Macneil L.T."/>
            <person name="Ritter A.D."/>
            <person name="Yilmaz L.S."/>
            <person name="Rosebrock A.P."/>
            <person name="Caudy A.A."/>
            <person name="Walhout A.J."/>
        </authorList>
    </citation>
    <scope>NUCLEOTIDE SEQUENCE [LARGE SCALE GENOMIC DNA]</scope>
    <source>
        <strain evidence="1 2">DA1877</strain>
    </source>
</reference>
<name>A0A014ML14_9BURK</name>
<evidence type="ECO:0000313" key="1">
    <source>
        <dbReference type="EMBL" id="EXU78789.1"/>
    </source>
</evidence>
<comment type="caution">
    <text evidence="1">The sequence shown here is derived from an EMBL/GenBank/DDBJ whole genome shotgun (WGS) entry which is preliminary data.</text>
</comment>
<proteinExistence type="predicted"/>
<dbReference type="AlphaFoldDB" id="A0A014ML14"/>
<gene>
    <name evidence="1" type="ORF">AX13_09880</name>
</gene>
<sequence>MPKFERITLIIESLPGARAQVQVDIPTPMPGMRLETPAHALAIDALGWLGKQPAVAGFVYSGTTPSDPMDWPLPCDVIVGHCTIGKGVKLRTLVLRMKGLYQMAHGRDADEVAARTPEQRSKLLANFQSMVAAQAVTQEMDALTPAARDVLLERHRQIHVEGWTAEHDDMHYGEGELSDAAVAYATDPYCCTKDIAPPSWPWTADWWKPNTARRDLVKAAALLIAEIDRLDRAAQKAQEQAA</sequence>